<proteinExistence type="predicted"/>
<dbReference type="AlphaFoldDB" id="A0AAD6E557"/>
<gene>
    <name evidence="2" type="ORF">N7450_001320</name>
</gene>
<comment type="caution">
    <text evidence="2">The sequence shown here is derived from an EMBL/GenBank/DDBJ whole genome shotgun (WGS) entry which is preliminary data.</text>
</comment>
<name>A0AAD6E557_9EURO</name>
<sequence length="236" mass="26819">MIVVEAISAAGFVFSSTIIFKTKNYNKIIATNIYSIFSSSDKKKYCLLIFDGHSSYLIPQFDKICAENTIILLYIPVYLFYLLQFLNIDYFAVLKYIYSCLITNQTRLEYNYIDKLDFLAEYSQVYSKIFKAQIIEPSFRAADLVLLDSNYILSKLDISLRIPISLSTQSSSQSSQFSPKTPKTVKQLQKQARSLKKLLRDRSKSPLSPTKTALDQIIKGAFSLNSQYSATSAGKC</sequence>
<dbReference type="EMBL" id="JAQJAC010000001">
    <property type="protein sequence ID" value="KAJ5600253.1"/>
    <property type="molecule type" value="Genomic_DNA"/>
</dbReference>
<dbReference type="Proteomes" id="UP001216150">
    <property type="component" value="Unassembled WGS sequence"/>
</dbReference>
<protein>
    <recommendedName>
        <fullName evidence="1">DDE-1 domain-containing protein</fullName>
    </recommendedName>
</protein>
<evidence type="ECO:0000313" key="3">
    <source>
        <dbReference type="Proteomes" id="UP001216150"/>
    </source>
</evidence>
<dbReference type="Pfam" id="PF03184">
    <property type="entry name" value="DDE_1"/>
    <property type="match status" value="1"/>
</dbReference>
<feature type="domain" description="DDE-1" evidence="1">
    <location>
        <begin position="41"/>
        <end position="131"/>
    </location>
</feature>
<dbReference type="InterPro" id="IPR004875">
    <property type="entry name" value="DDE_SF_endonuclease_dom"/>
</dbReference>
<reference evidence="2 3" key="1">
    <citation type="journal article" date="2023" name="IMA Fungus">
        <title>Comparative genomic study of the Penicillium genus elucidates a diverse pangenome and 15 lateral gene transfer events.</title>
        <authorList>
            <person name="Petersen C."/>
            <person name="Sorensen T."/>
            <person name="Nielsen M.R."/>
            <person name="Sondergaard T.E."/>
            <person name="Sorensen J.L."/>
            <person name="Fitzpatrick D.A."/>
            <person name="Frisvad J.C."/>
            <person name="Nielsen K.L."/>
        </authorList>
    </citation>
    <scope>NUCLEOTIDE SEQUENCE [LARGE SCALE GENOMIC DNA]</scope>
    <source>
        <strain evidence="2 3">IBT 29057</strain>
    </source>
</reference>
<organism evidence="2 3">
    <name type="scientific">Penicillium hetheringtonii</name>
    <dbReference type="NCBI Taxonomy" id="911720"/>
    <lineage>
        <taxon>Eukaryota</taxon>
        <taxon>Fungi</taxon>
        <taxon>Dikarya</taxon>
        <taxon>Ascomycota</taxon>
        <taxon>Pezizomycotina</taxon>
        <taxon>Eurotiomycetes</taxon>
        <taxon>Eurotiomycetidae</taxon>
        <taxon>Eurotiales</taxon>
        <taxon>Aspergillaceae</taxon>
        <taxon>Penicillium</taxon>
    </lineage>
</organism>
<evidence type="ECO:0000259" key="1">
    <source>
        <dbReference type="Pfam" id="PF03184"/>
    </source>
</evidence>
<accession>A0AAD6E557</accession>
<keyword evidence="3" id="KW-1185">Reference proteome</keyword>
<dbReference type="GO" id="GO:0003676">
    <property type="term" value="F:nucleic acid binding"/>
    <property type="evidence" value="ECO:0007669"/>
    <property type="project" value="InterPro"/>
</dbReference>
<evidence type="ECO:0000313" key="2">
    <source>
        <dbReference type="EMBL" id="KAJ5600253.1"/>
    </source>
</evidence>